<dbReference type="InterPro" id="IPR029060">
    <property type="entry name" value="PIN-like_dom_sf"/>
</dbReference>
<dbReference type="PANTHER" id="PTHR33653:SF1">
    <property type="entry name" value="RIBONUCLEASE VAPC2"/>
    <property type="match status" value="1"/>
</dbReference>
<keyword evidence="8" id="KW-0800">Toxin</keyword>
<feature type="binding site" evidence="8">
    <location>
        <position position="104"/>
    </location>
    <ligand>
        <name>Mg(2+)</name>
        <dbReference type="ChEBI" id="CHEBI:18420"/>
    </ligand>
</feature>
<dbReference type="GO" id="GO:0004540">
    <property type="term" value="F:RNA nuclease activity"/>
    <property type="evidence" value="ECO:0007669"/>
    <property type="project" value="InterPro"/>
</dbReference>
<evidence type="ECO:0000313" key="11">
    <source>
        <dbReference type="Proteomes" id="UP000319342"/>
    </source>
</evidence>
<comment type="function">
    <text evidence="8">Toxic component of a toxin-antitoxin (TA) system. An RNase.</text>
</comment>
<dbReference type="SUPFAM" id="SSF88723">
    <property type="entry name" value="PIN domain-like"/>
    <property type="match status" value="1"/>
</dbReference>
<keyword evidence="4 8" id="KW-0479">Metal-binding</keyword>
<evidence type="ECO:0000256" key="2">
    <source>
        <dbReference type="ARBA" id="ARBA00022649"/>
    </source>
</evidence>
<dbReference type="HAMAP" id="MF_00265">
    <property type="entry name" value="VapC_Nob1"/>
    <property type="match status" value="1"/>
</dbReference>
<keyword evidence="2 8" id="KW-1277">Toxin-antitoxin system</keyword>
<dbReference type="AlphaFoldDB" id="A0A518CVK3"/>
<reference evidence="10 11" key="1">
    <citation type="submission" date="2019-02" db="EMBL/GenBank/DDBJ databases">
        <title>Deep-cultivation of Planctomycetes and their phenomic and genomic characterization uncovers novel biology.</title>
        <authorList>
            <person name="Wiegand S."/>
            <person name="Jogler M."/>
            <person name="Boedeker C."/>
            <person name="Pinto D."/>
            <person name="Vollmers J."/>
            <person name="Rivas-Marin E."/>
            <person name="Kohn T."/>
            <person name="Peeters S.H."/>
            <person name="Heuer A."/>
            <person name="Rast P."/>
            <person name="Oberbeckmann S."/>
            <person name="Bunk B."/>
            <person name="Jeske O."/>
            <person name="Meyerdierks A."/>
            <person name="Storesund J.E."/>
            <person name="Kallscheuer N."/>
            <person name="Luecker S."/>
            <person name="Lage O.M."/>
            <person name="Pohl T."/>
            <person name="Merkel B.J."/>
            <person name="Hornburger P."/>
            <person name="Mueller R.-W."/>
            <person name="Bruemmer F."/>
            <person name="Labrenz M."/>
            <person name="Spormann A.M."/>
            <person name="Op den Camp H."/>
            <person name="Overmann J."/>
            <person name="Amann R."/>
            <person name="Jetten M.S.M."/>
            <person name="Mascher T."/>
            <person name="Medema M.H."/>
            <person name="Devos D.P."/>
            <person name="Kaster A.-K."/>
            <person name="Ovreas L."/>
            <person name="Rohde M."/>
            <person name="Galperin M.Y."/>
            <person name="Jogler C."/>
        </authorList>
    </citation>
    <scope>NUCLEOTIDE SEQUENCE [LARGE SCALE GENOMIC DNA]</scope>
    <source>
        <strain evidence="10 11">Pla163</strain>
    </source>
</reference>
<comment type="cofactor">
    <cofactor evidence="1 8">
        <name>Mg(2+)</name>
        <dbReference type="ChEBI" id="CHEBI:18420"/>
    </cofactor>
</comment>
<name>A0A518CVK3_9BACT</name>
<dbReference type="InterPro" id="IPR050556">
    <property type="entry name" value="Type_II_TA_system_RNase"/>
</dbReference>
<organism evidence="10 11">
    <name type="scientific">Rohdeia mirabilis</name>
    <dbReference type="NCBI Taxonomy" id="2528008"/>
    <lineage>
        <taxon>Bacteria</taxon>
        <taxon>Pseudomonadati</taxon>
        <taxon>Planctomycetota</taxon>
        <taxon>Planctomycetia</taxon>
        <taxon>Planctomycetia incertae sedis</taxon>
        <taxon>Rohdeia</taxon>
    </lineage>
</organism>
<evidence type="ECO:0000313" key="10">
    <source>
        <dbReference type="EMBL" id="QDU83251.1"/>
    </source>
</evidence>
<evidence type="ECO:0000256" key="3">
    <source>
        <dbReference type="ARBA" id="ARBA00022722"/>
    </source>
</evidence>
<feature type="binding site" evidence="8">
    <location>
        <position position="6"/>
    </location>
    <ligand>
        <name>Mg(2+)</name>
        <dbReference type="ChEBI" id="CHEBI:18420"/>
    </ligand>
</feature>
<dbReference type="CDD" id="cd18746">
    <property type="entry name" value="PIN_VapC4-5_FitB-like"/>
    <property type="match status" value="1"/>
</dbReference>
<dbReference type="InterPro" id="IPR022907">
    <property type="entry name" value="VapC_family"/>
</dbReference>
<dbReference type="Gene3D" id="3.40.50.1010">
    <property type="entry name" value="5'-nuclease"/>
    <property type="match status" value="1"/>
</dbReference>
<evidence type="ECO:0000259" key="9">
    <source>
        <dbReference type="Pfam" id="PF01850"/>
    </source>
</evidence>
<dbReference type="Proteomes" id="UP000319342">
    <property type="component" value="Chromosome"/>
</dbReference>
<proteinExistence type="inferred from homology"/>
<keyword evidence="3 8" id="KW-0540">Nuclease</keyword>
<feature type="domain" description="PIN" evidence="9">
    <location>
        <begin position="3"/>
        <end position="127"/>
    </location>
</feature>
<keyword evidence="5 8" id="KW-0378">Hydrolase</keyword>
<evidence type="ECO:0000256" key="6">
    <source>
        <dbReference type="ARBA" id="ARBA00022842"/>
    </source>
</evidence>
<evidence type="ECO:0000256" key="7">
    <source>
        <dbReference type="ARBA" id="ARBA00038093"/>
    </source>
</evidence>
<gene>
    <name evidence="10" type="primary">fitB</name>
    <name evidence="8" type="synonym">vapC</name>
    <name evidence="10" type="ORF">Pla163_03490</name>
</gene>
<accession>A0A518CVK3</accession>
<dbReference type="EC" id="3.1.-.-" evidence="8"/>
<evidence type="ECO:0000256" key="4">
    <source>
        <dbReference type="ARBA" id="ARBA00022723"/>
    </source>
</evidence>
<dbReference type="GO" id="GO:0000287">
    <property type="term" value="F:magnesium ion binding"/>
    <property type="evidence" value="ECO:0007669"/>
    <property type="project" value="UniProtKB-UniRule"/>
</dbReference>
<keyword evidence="6 8" id="KW-0460">Magnesium</keyword>
<dbReference type="GO" id="GO:0090729">
    <property type="term" value="F:toxin activity"/>
    <property type="evidence" value="ECO:0007669"/>
    <property type="project" value="UniProtKB-KW"/>
</dbReference>
<sequence>MRVLLDTCVLSELSKPRPDARVHALVPRLQASRTFVSAITLGELAFGVARMPKSKRRTELEAWLARMEERFAGHVLAVDAEVGRLWGERLAQAQRNGHTVAPADGLIAATAVRHGLTVLTRDTAPFAALGAAVADPWTATD</sequence>
<evidence type="ECO:0000256" key="8">
    <source>
        <dbReference type="HAMAP-Rule" id="MF_00265"/>
    </source>
</evidence>
<keyword evidence="11" id="KW-1185">Reference proteome</keyword>
<dbReference type="Pfam" id="PF01850">
    <property type="entry name" value="PIN"/>
    <property type="match status" value="1"/>
</dbReference>
<dbReference type="OrthoDB" id="9815354at2"/>
<dbReference type="GO" id="GO:0016787">
    <property type="term" value="F:hydrolase activity"/>
    <property type="evidence" value="ECO:0007669"/>
    <property type="project" value="UniProtKB-KW"/>
</dbReference>
<dbReference type="PANTHER" id="PTHR33653">
    <property type="entry name" value="RIBONUCLEASE VAPC2"/>
    <property type="match status" value="1"/>
</dbReference>
<dbReference type="InterPro" id="IPR002716">
    <property type="entry name" value="PIN_dom"/>
</dbReference>
<protein>
    <recommendedName>
        <fullName evidence="8">Ribonuclease VapC</fullName>
        <shortName evidence="8">RNase VapC</shortName>
        <ecNumber evidence="8">3.1.-.-</ecNumber>
    </recommendedName>
    <alternativeName>
        <fullName evidence="8">Toxin VapC</fullName>
    </alternativeName>
</protein>
<evidence type="ECO:0000256" key="1">
    <source>
        <dbReference type="ARBA" id="ARBA00001946"/>
    </source>
</evidence>
<dbReference type="EMBL" id="CP036290">
    <property type="protein sequence ID" value="QDU83251.1"/>
    <property type="molecule type" value="Genomic_DNA"/>
</dbReference>
<evidence type="ECO:0000256" key="5">
    <source>
        <dbReference type="ARBA" id="ARBA00022801"/>
    </source>
</evidence>
<comment type="similarity">
    <text evidence="7 8">Belongs to the PINc/VapC protein family.</text>
</comment>